<evidence type="ECO:0000256" key="1">
    <source>
        <dbReference type="SAM" id="MobiDB-lite"/>
    </source>
</evidence>
<dbReference type="AlphaFoldDB" id="A0AAV0B3F9"/>
<dbReference type="Proteomes" id="UP001153365">
    <property type="component" value="Unassembled WGS sequence"/>
</dbReference>
<protein>
    <submittedName>
        <fullName evidence="2">Expressed protein</fullName>
    </submittedName>
</protein>
<evidence type="ECO:0000313" key="2">
    <source>
        <dbReference type="EMBL" id="CAH7680285.1"/>
    </source>
</evidence>
<gene>
    <name evidence="2" type="ORF">PPACK8108_LOCUS13340</name>
</gene>
<evidence type="ECO:0000313" key="3">
    <source>
        <dbReference type="Proteomes" id="UP001153365"/>
    </source>
</evidence>
<reference evidence="2" key="1">
    <citation type="submission" date="2022-06" db="EMBL/GenBank/DDBJ databases">
        <authorList>
            <consortium name="SYNGENTA / RWTH Aachen University"/>
        </authorList>
    </citation>
    <scope>NUCLEOTIDE SEQUENCE</scope>
</reference>
<dbReference type="EMBL" id="CALTRL010003299">
    <property type="protein sequence ID" value="CAH7680285.1"/>
    <property type="molecule type" value="Genomic_DNA"/>
</dbReference>
<organism evidence="2 3">
    <name type="scientific">Phakopsora pachyrhizi</name>
    <name type="common">Asian soybean rust disease fungus</name>
    <dbReference type="NCBI Taxonomy" id="170000"/>
    <lineage>
        <taxon>Eukaryota</taxon>
        <taxon>Fungi</taxon>
        <taxon>Dikarya</taxon>
        <taxon>Basidiomycota</taxon>
        <taxon>Pucciniomycotina</taxon>
        <taxon>Pucciniomycetes</taxon>
        <taxon>Pucciniales</taxon>
        <taxon>Phakopsoraceae</taxon>
        <taxon>Phakopsora</taxon>
    </lineage>
</organism>
<comment type="caution">
    <text evidence="2">The sequence shown here is derived from an EMBL/GenBank/DDBJ whole genome shotgun (WGS) entry which is preliminary data.</text>
</comment>
<sequence length="163" mass="19054">MTFFIKLSPIPEHVTIDELRRFINSISSRSNLVNDRLIQRPEHIKLITNQSQQSTISRNTIPQTNYCILTYDVSEKSIKEVNNDDDIDDNESSWISKSVLNQFKNFNSQKLSIEPTYPPIQSSLVLPHSYSFRSLLEQQAQNQRHKRPHSSLESTIRKRNKKN</sequence>
<name>A0AAV0B3F9_PHAPC</name>
<proteinExistence type="predicted"/>
<feature type="region of interest" description="Disordered" evidence="1">
    <location>
        <begin position="140"/>
        <end position="163"/>
    </location>
</feature>
<accession>A0AAV0B3F9</accession>
<keyword evidence="3" id="KW-1185">Reference proteome</keyword>